<organism evidence="2 3">
    <name type="scientific">Cyclotella cryptica</name>
    <dbReference type="NCBI Taxonomy" id="29204"/>
    <lineage>
        <taxon>Eukaryota</taxon>
        <taxon>Sar</taxon>
        <taxon>Stramenopiles</taxon>
        <taxon>Ochrophyta</taxon>
        <taxon>Bacillariophyta</taxon>
        <taxon>Coscinodiscophyceae</taxon>
        <taxon>Thalassiosirophycidae</taxon>
        <taxon>Stephanodiscales</taxon>
        <taxon>Stephanodiscaceae</taxon>
        <taxon>Cyclotella</taxon>
    </lineage>
</organism>
<name>A0ABD3QX53_9STRA</name>
<dbReference type="Pfam" id="PF13383">
    <property type="entry name" value="Methyltransf_22"/>
    <property type="match status" value="1"/>
</dbReference>
<evidence type="ECO:0000259" key="1">
    <source>
        <dbReference type="Pfam" id="PF13383"/>
    </source>
</evidence>
<keyword evidence="3" id="KW-1185">Reference proteome</keyword>
<gene>
    <name evidence="2" type="ORF">HJC23_003735</name>
</gene>
<proteinExistence type="predicted"/>
<dbReference type="InterPro" id="IPR025714">
    <property type="entry name" value="Methyltranfer_dom"/>
</dbReference>
<sequence>MHSGQGTSRNSIANKMLCSITKWPKRLRPLRIISTALAVVVGFVLHTAGKNETPEWSRNEYKPGAALATCTDNPYMQAMNETFDELNRAADVWLENQDIYYQQATDAKYTSHDHQRFFPFDSMGTCTSLSCIGGHCSADASKIVCGMSHLSLLDLCTVYSIGGNNHWEFELDILEKTRCNVHTFDCTGPRERFTKPANDRLHFHHICLGATKMSGSLATNKPCTKTGHLCGDTWTLDDMQSHLSHDQIDLLKIDIEGWEWSIFDRDSIQDVNLPMQLLMEVHYCQKRRGKRAIECRVEHNENMETAIDMARFQSRLLMSGYVVVNRDDNPYCPHCTELTLMRVRC</sequence>
<dbReference type="PANTHER" id="PTHR32026">
    <property type="entry name" value="METHYLTRANSFERASE-LIKE PROTEIN 24"/>
    <property type="match status" value="1"/>
</dbReference>
<dbReference type="PANTHER" id="PTHR32026:SF10">
    <property type="entry name" value="METHYLTRANSFERASE-LIKE PROTEIN 24-RELATED"/>
    <property type="match status" value="1"/>
</dbReference>
<feature type="domain" description="Methyltransferase" evidence="1">
    <location>
        <begin position="103"/>
        <end position="340"/>
    </location>
</feature>
<evidence type="ECO:0000313" key="2">
    <source>
        <dbReference type="EMBL" id="KAL3803681.1"/>
    </source>
</evidence>
<dbReference type="InterPro" id="IPR026913">
    <property type="entry name" value="METTL24"/>
</dbReference>
<comment type="caution">
    <text evidence="2">The sequence shown here is derived from an EMBL/GenBank/DDBJ whole genome shotgun (WGS) entry which is preliminary data.</text>
</comment>
<evidence type="ECO:0000313" key="3">
    <source>
        <dbReference type="Proteomes" id="UP001516023"/>
    </source>
</evidence>
<protein>
    <recommendedName>
        <fullName evidence="1">Methyltransferase domain-containing protein</fullName>
    </recommendedName>
</protein>
<reference evidence="2 3" key="1">
    <citation type="journal article" date="2020" name="G3 (Bethesda)">
        <title>Improved Reference Genome for Cyclotella cryptica CCMP332, a Model for Cell Wall Morphogenesis, Salinity Adaptation, and Lipid Production in Diatoms (Bacillariophyta).</title>
        <authorList>
            <person name="Roberts W.R."/>
            <person name="Downey K.M."/>
            <person name="Ruck E.C."/>
            <person name="Traller J.C."/>
            <person name="Alverson A.J."/>
        </authorList>
    </citation>
    <scope>NUCLEOTIDE SEQUENCE [LARGE SCALE GENOMIC DNA]</scope>
    <source>
        <strain evidence="2 3">CCMP332</strain>
    </source>
</reference>
<dbReference type="EMBL" id="JABMIG020000012">
    <property type="protein sequence ID" value="KAL3803681.1"/>
    <property type="molecule type" value="Genomic_DNA"/>
</dbReference>
<accession>A0ABD3QX53</accession>
<dbReference type="AlphaFoldDB" id="A0ABD3QX53"/>
<dbReference type="Proteomes" id="UP001516023">
    <property type="component" value="Unassembled WGS sequence"/>
</dbReference>